<evidence type="ECO:0000256" key="10">
    <source>
        <dbReference type="ARBA" id="ARBA00023136"/>
    </source>
</evidence>
<keyword evidence="11 13" id="KW-1207">Sterol metabolism</keyword>
<evidence type="ECO:0000313" key="15">
    <source>
        <dbReference type="Proteomes" id="UP001310890"/>
    </source>
</evidence>
<evidence type="ECO:0000256" key="12">
    <source>
        <dbReference type="ARBA" id="ARBA00023221"/>
    </source>
</evidence>
<sequence length="499" mass="55696">MSAKRAVTKAKDAASEIVKPAAHGYEFGGPIGAALISFGLPLVCYAFAFLCNDVSGCPAPSLLSPRTLFTPATLSTQSGWQHAQSVLAREVGWPGWTGLLTAEGVLGSLAWYGWSLTLYALLPAQETEGTELRTGGRLKYRFNSLITAVVTLFVLGVGSFVLGPQFQVWTFINRNYIQILTTNIVISYALATYCYLASFAVKQGNVDHRELAAGGHSGNIIYDWFIGRELNPRVDIPFIGEVDIKAFMEVRPGLLGWLVLDLAFMAKQYGSYGYVTDSMLIVTISQGIYVMDCFYNESSILTQMDLTTDGFGLMLSFGDLVWVPFIYSLQARYLSVHPVILGPWYSMMILAVAGFGYYVFRASNNEKNTIRTDPTNPSVAHLEYITTHTGSKLLTTGWWGRARHINYLGDWFMSWSYCLPTLLSGYRITNSVLMPGNRLVTRDGMEGAAIPVTYFFMLYFGVLLIHREMRDEAKCRRKYGKDWEAYCKKVPYRIIPGVY</sequence>
<keyword evidence="5 13" id="KW-0752">Steroid biosynthesis</keyword>
<dbReference type="PANTHER" id="PTHR21257">
    <property type="entry name" value="DELTA(14)-STEROL REDUCTASE"/>
    <property type="match status" value="1"/>
</dbReference>
<keyword evidence="10 13" id="KW-0472">Membrane</keyword>
<evidence type="ECO:0000256" key="4">
    <source>
        <dbReference type="ARBA" id="ARBA00022692"/>
    </source>
</evidence>
<dbReference type="GO" id="GO:0005789">
    <property type="term" value="C:endoplasmic reticulum membrane"/>
    <property type="evidence" value="ECO:0007669"/>
    <property type="project" value="TreeGrafter"/>
</dbReference>
<dbReference type="EMBL" id="JAVRRL010000054">
    <property type="protein sequence ID" value="KAK5110067.1"/>
    <property type="molecule type" value="Genomic_DNA"/>
</dbReference>
<feature type="transmembrane region" description="Helical" evidence="13">
    <location>
        <begin position="411"/>
        <end position="428"/>
    </location>
</feature>
<accession>A0AAN7TK12</accession>
<evidence type="ECO:0000256" key="3">
    <source>
        <dbReference type="ARBA" id="ARBA00022516"/>
    </source>
</evidence>
<evidence type="ECO:0000256" key="13">
    <source>
        <dbReference type="RuleBase" id="RU369120"/>
    </source>
</evidence>
<keyword evidence="12 13" id="KW-0753">Steroid metabolism</keyword>
<proteinExistence type="inferred from homology"/>
<protein>
    <recommendedName>
        <fullName evidence="13">Delta(14)-sterol reductase</fullName>
    </recommendedName>
    <alternativeName>
        <fullName evidence="13">C-14 sterol reductase</fullName>
    </alternativeName>
    <alternativeName>
        <fullName evidence="13">Sterol C14-reductase</fullName>
    </alternativeName>
</protein>
<evidence type="ECO:0000256" key="9">
    <source>
        <dbReference type="ARBA" id="ARBA00023098"/>
    </source>
</evidence>
<keyword evidence="7 13" id="KW-0560">Oxidoreductase</keyword>
<dbReference type="Pfam" id="PF01222">
    <property type="entry name" value="ERG4_ERG24"/>
    <property type="match status" value="1"/>
</dbReference>
<evidence type="ECO:0000313" key="14">
    <source>
        <dbReference type="EMBL" id="KAK5110067.1"/>
    </source>
</evidence>
<evidence type="ECO:0000256" key="11">
    <source>
        <dbReference type="ARBA" id="ARBA00023166"/>
    </source>
</evidence>
<dbReference type="Gene3D" id="1.20.120.1630">
    <property type="match status" value="1"/>
</dbReference>
<evidence type="ECO:0000256" key="6">
    <source>
        <dbReference type="ARBA" id="ARBA00022989"/>
    </source>
</evidence>
<evidence type="ECO:0000256" key="7">
    <source>
        <dbReference type="ARBA" id="ARBA00023002"/>
    </source>
</evidence>
<dbReference type="InterPro" id="IPR001171">
    <property type="entry name" value="ERG24_DHCR-like"/>
</dbReference>
<evidence type="ECO:0000256" key="5">
    <source>
        <dbReference type="ARBA" id="ARBA00022955"/>
    </source>
</evidence>
<keyword evidence="3 13" id="KW-0444">Lipid biosynthesis</keyword>
<dbReference type="PANTHER" id="PTHR21257:SF52">
    <property type="entry name" value="DELTA(14)-STEROL REDUCTASE TM7SF2"/>
    <property type="match status" value="1"/>
</dbReference>
<keyword evidence="9 13" id="KW-0443">Lipid metabolism</keyword>
<evidence type="ECO:0000256" key="1">
    <source>
        <dbReference type="ARBA" id="ARBA00004141"/>
    </source>
</evidence>
<dbReference type="GO" id="GO:0050613">
    <property type="term" value="F:Delta14-sterol reductase activity"/>
    <property type="evidence" value="ECO:0007669"/>
    <property type="project" value="TreeGrafter"/>
</dbReference>
<organism evidence="14 15">
    <name type="scientific">Meristemomyces frigidus</name>
    <dbReference type="NCBI Taxonomy" id="1508187"/>
    <lineage>
        <taxon>Eukaryota</taxon>
        <taxon>Fungi</taxon>
        <taxon>Dikarya</taxon>
        <taxon>Ascomycota</taxon>
        <taxon>Pezizomycotina</taxon>
        <taxon>Dothideomycetes</taxon>
        <taxon>Dothideomycetidae</taxon>
        <taxon>Mycosphaerellales</taxon>
        <taxon>Teratosphaeriaceae</taxon>
        <taxon>Meristemomyces</taxon>
    </lineage>
</organism>
<reference evidence="14" key="1">
    <citation type="submission" date="2023-08" db="EMBL/GenBank/DDBJ databases">
        <title>Black Yeasts Isolated from many extreme environments.</title>
        <authorList>
            <person name="Coleine C."/>
            <person name="Stajich J.E."/>
            <person name="Selbmann L."/>
        </authorList>
    </citation>
    <scope>NUCLEOTIDE SEQUENCE</scope>
    <source>
        <strain evidence="14">CCFEE 5401</strain>
    </source>
</reference>
<feature type="transmembrane region" description="Helical" evidence="13">
    <location>
        <begin position="341"/>
        <end position="360"/>
    </location>
</feature>
<feature type="transmembrane region" description="Helical" evidence="13">
    <location>
        <begin position="311"/>
        <end position="329"/>
    </location>
</feature>
<comment type="caution">
    <text evidence="14">The sequence shown here is derived from an EMBL/GenBank/DDBJ whole genome shotgun (WGS) entry which is preliminary data.</text>
</comment>
<dbReference type="InterPro" id="IPR018083">
    <property type="entry name" value="Sterol_reductase_CS"/>
</dbReference>
<gene>
    <name evidence="14" type="primary">ERG3</name>
    <name evidence="14" type="ORF">LTR62_006312</name>
</gene>
<dbReference type="GO" id="GO:0006696">
    <property type="term" value="P:ergosterol biosynthetic process"/>
    <property type="evidence" value="ECO:0007669"/>
    <property type="project" value="TreeGrafter"/>
</dbReference>
<keyword evidence="4 13" id="KW-0812">Transmembrane</keyword>
<comment type="caution">
    <text evidence="13">Lacks conserved residue(s) required for the propagation of feature annotation.</text>
</comment>
<feature type="transmembrane region" description="Helical" evidence="13">
    <location>
        <begin position="448"/>
        <end position="466"/>
    </location>
</feature>
<comment type="similarity">
    <text evidence="2 13">Belongs to the ERG4/ERG24 family.</text>
</comment>
<dbReference type="AlphaFoldDB" id="A0AAN7TK12"/>
<feature type="transmembrane region" description="Helical" evidence="13">
    <location>
        <begin position="142"/>
        <end position="163"/>
    </location>
</feature>
<feature type="transmembrane region" description="Helical" evidence="13">
    <location>
        <begin position="175"/>
        <end position="196"/>
    </location>
</feature>
<dbReference type="PROSITE" id="PS01018">
    <property type="entry name" value="STEROL_REDUCT_2"/>
    <property type="match status" value="1"/>
</dbReference>
<keyword evidence="6 13" id="KW-1133">Transmembrane helix</keyword>
<comment type="subcellular location">
    <subcellularLocation>
        <location evidence="1">Membrane</location>
        <topology evidence="1">Multi-pass membrane protein</topology>
    </subcellularLocation>
</comment>
<dbReference type="PROSITE" id="PS01017">
    <property type="entry name" value="STEROL_REDUCT_1"/>
    <property type="match status" value="1"/>
</dbReference>
<keyword evidence="8 13" id="KW-0756">Sterol biosynthesis</keyword>
<evidence type="ECO:0000256" key="2">
    <source>
        <dbReference type="ARBA" id="ARBA00005402"/>
    </source>
</evidence>
<evidence type="ECO:0000256" key="8">
    <source>
        <dbReference type="ARBA" id="ARBA00023011"/>
    </source>
</evidence>
<name>A0AAN7TK12_9PEZI</name>
<dbReference type="Proteomes" id="UP001310890">
    <property type="component" value="Unassembled WGS sequence"/>
</dbReference>